<dbReference type="AlphaFoldDB" id="A0A8K0HJX4"/>
<reference evidence="4" key="1">
    <citation type="submission" date="2020-03" db="EMBL/GenBank/DDBJ databases">
        <title>A high-quality chromosome-level genome assembly of a woody plant with both climbing and erect habits, Rhamnella rubrinervis.</title>
        <authorList>
            <person name="Lu Z."/>
            <person name="Yang Y."/>
            <person name="Zhu X."/>
            <person name="Sun Y."/>
        </authorList>
    </citation>
    <scope>NUCLEOTIDE SEQUENCE</scope>
    <source>
        <strain evidence="4">BYM</strain>
        <tissue evidence="4">Leaf</tissue>
    </source>
</reference>
<evidence type="ECO:0000313" key="4">
    <source>
        <dbReference type="EMBL" id="KAF3453836.1"/>
    </source>
</evidence>
<keyword evidence="1 2" id="KW-0694">RNA-binding</keyword>
<dbReference type="OrthoDB" id="1192105at2759"/>
<dbReference type="InterPro" id="IPR052462">
    <property type="entry name" value="SLIRP/GR-RBP-like"/>
</dbReference>
<dbReference type="PANTHER" id="PTHR48027">
    <property type="entry name" value="HETEROGENEOUS NUCLEAR RIBONUCLEOPROTEIN 87F-RELATED"/>
    <property type="match status" value="1"/>
</dbReference>
<feature type="domain" description="RRM" evidence="3">
    <location>
        <begin position="53"/>
        <end position="131"/>
    </location>
</feature>
<evidence type="ECO:0000259" key="3">
    <source>
        <dbReference type="PROSITE" id="PS50102"/>
    </source>
</evidence>
<dbReference type="Gene3D" id="3.30.70.330">
    <property type="match status" value="1"/>
</dbReference>
<dbReference type="InterPro" id="IPR000504">
    <property type="entry name" value="RRM_dom"/>
</dbReference>
<dbReference type="SMART" id="SM00360">
    <property type="entry name" value="RRM"/>
    <property type="match status" value="1"/>
</dbReference>
<dbReference type="SUPFAM" id="SSF54928">
    <property type="entry name" value="RNA-binding domain, RBD"/>
    <property type="match status" value="1"/>
</dbReference>
<organism evidence="4 5">
    <name type="scientific">Rhamnella rubrinervis</name>
    <dbReference type="NCBI Taxonomy" id="2594499"/>
    <lineage>
        <taxon>Eukaryota</taxon>
        <taxon>Viridiplantae</taxon>
        <taxon>Streptophyta</taxon>
        <taxon>Embryophyta</taxon>
        <taxon>Tracheophyta</taxon>
        <taxon>Spermatophyta</taxon>
        <taxon>Magnoliopsida</taxon>
        <taxon>eudicotyledons</taxon>
        <taxon>Gunneridae</taxon>
        <taxon>Pentapetalae</taxon>
        <taxon>rosids</taxon>
        <taxon>fabids</taxon>
        <taxon>Rosales</taxon>
        <taxon>Rhamnaceae</taxon>
        <taxon>rhamnoid group</taxon>
        <taxon>Rhamneae</taxon>
        <taxon>Rhamnella</taxon>
    </lineage>
</organism>
<dbReference type="EMBL" id="VOIH02000002">
    <property type="protein sequence ID" value="KAF3453836.1"/>
    <property type="molecule type" value="Genomic_DNA"/>
</dbReference>
<dbReference type="GO" id="GO:0003723">
    <property type="term" value="F:RNA binding"/>
    <property type="evidence" value="ECO:0007669"/>
    <property type="project" value="UniProtKB-UniRule"/>
</dbReference>
<evidence type="ECO:0000256" key="2">
    <source>
        <dbReference type="PROSITE-ProRule" id="PRU00176"/>
    </source>
</evidence>
<evidence type="ECO:0000256" key="1">
    <source>
        <dbReference type="ARBA" id="ARBA00022884"/>
    </source>
</evidence>
<dbReference type="InterPro" id="IPR035979">
    <property type="entry name" value="RBD_domain_sf"/>
</dbReference>
<keyword evidence="5" id="KW-1185">Reference proteome</keyword>
<protein>
    <recommendedName>
        <fullName evidence="3">RRM domain-containing protein</fullName>
    </recommendedName>
</protein>
<proteinExistence type="predicted"/>
<dbReference type="Proteomes" id="UP000796880">
    <property type="component" value="Unassembled WGS sequence"/>
</dbReference>
<accession>A0A8K0HJX4</accession>
<dbReference type="PROSITE" id="PS50102">
    <property type="entry name" value="RRM"/>
    <property type="match status" value="1"/>
</dbReference>
<comment type="caution">
    <text evidence="4">The sequence shown here is derived from an EMBL/GenBank/DDBJ whole genome shotgun (WGS) entry which is preliminary data.</text>
</comment>
<sequence length="132" mass="14322">MSKGVSTRLGCAFVPFRTLAVGRDAAIVCGINLLWQQEMRGSNGGVSNSLWRLSYGTNEPVVKDAFGQHGEIIEGNVDTIKLKVICDHKSGKSKGYGFVQFNSESAARNALKAMDGQLLDGWNIRVQYANKG</sequence>
<dbReference type="Pfam" id="PF00076">
    <property type="entry name" value="RRM_1"/>
    <property type="match status" value="1"/>
</dbReference>
<gene>
    <name evidence="4" type="ORF">FNV43_RR04277</name>
</gene>
<name>A0A8K0HJX4_9ROSA</name>
<evidence type="ECO:0000313" key="5">
    <source>
        <dbReference type="Proteomes" id="UP000796880"/>
    </source>
</evidence>
<dbReference type="InterPro" id="IPR012677">
    <property type="entry name" value="Nucleotide-bd_a/b_plait_sf"/>
</dbReference>